<keyword evidence="4" id="KW-1185">Reference proteome</keyword>
<comment type="caution">
    <text evidence="3">The sequence shown here is derived from an EMBL/GenBank/DDBJ whole genome shotgun (WGS) entry which is preliminary data.</text>
</comment>
<keyword evidence="2" id="KW-0812">Transmembrane</keyword>
<protein>
    <submittedName>
        <fullName evidence="3">DUF4245 domain-containing protein</fullName>
    </submittedName>
</protein>
<evidence type="ECO:0000256" key="2">
    <source>
        <dbReference type="SAM" id="Phobius"/>
    </source>
</evidence>
<dbReference type="EMBL" id="BAABIC010000021">
    <property type="protein sequence ID" value="GAA4705768.1"/>
    <property type="molecule type" value="Genomic_DNA"/>
</dbReference>
<proteinExistence type="predicted"/>
<organism evidence="3 4">
    <name type="scientific">Pseudonocardia yuanmonensis</name>
    <dbReference type="NCBI Taxonomy" id="1095914"/>
    <lineage>
        <taxon>Bacteria</taxon>
        <taxon>Bacillati</taxon>
        <taxon>Actinomycetota</taxon>
        <taxon>Actinomycetes</taxon>
        <taxon>Pseudonocardiales</taxon>
        <taxon>Pseudonocardiaceae</taxon>
        <taxon>Pseudonocardia</taxon>
    </lineage>
</organism>
<evidence type="ECO:0000313" key="4">
    <source>
        <dbReference type="Proteomes" id="UP001500325"/>
    </source>
</evidence>
<feature type="region of interest" description="Disordered" evidence="1">
    <location>
        <begin position="1"/>
        <end position="28"/>
    </location>
</feature>
<dbReference type="RefSeq" id="WP_345383403.1">
    <property type="nucleotide sequence ID" value="NZ_BAABIC010000021.1"/>
</dbReference>
<dbReference type="Pfam" id="PF14030">
    <property type="entry name" value="DUF4245"/>
    <property type="match status" value="1"/>
</dbReference>
<accession>A0ABP8XH14</accession>
<evidence type="ECO:0000256" key="1">
    <source>
        <dbReference type="SAM" id="MobiDB-lite"/>
    </source>
</evidence>
<evidence type="ECO:0000313" key="3">
    <source>
        <dbReference type="EMBL" id="GAA4705768.1"/>
    </source>
</evidence>
<feature type="compositionally biased region" description="Pro residues" evidence="1">
    <location>
        <begin position="1"/>
        <end position="10"/>
    </location>
</feature>
<keyword evidence="2" id="KW-0472">Membrane</keyword>
<dbReference type="Proteomes" id="UP001500325">
    <property type="component" value="Unassembled WGS sequence"/>
</dbReference>
<name>A0ABP8XH14_9PSEU</name>
<feature type="transmembrane region" description="Helical" evidence="2">
    <location>
        <begin position="34"/>
        <end position="51"/>
    </location>
</feature>
<reference evidence="4" key="1">
    <citation type="journal article" date="2019" name="Int. J. Syst. Evol. Microbiol.">
        <title>The Global Catalogue of Microorganisms (GCM) 10K type strain sequencing project: providing services to taxonomists for standard genome sequencing and annotation.</title>
        <authorList>
            <consortium name="The Broad Institute Genomics Platform"/>
            <consortium name="The Broad Institute Genome Sequencing Center for Infectious Disease"/>
            <person name="Wu L."/>
            <person name="Ma J."/>
        </authorList>
    </citation>
    <scope>NUCLEOTIDE SEQUENCE [LARGE SCALE GENOMIC DNA]</scope>
    <source>
        <strain evidence="4">JCM 18055</strain>
    </source>
</reference>
<keyword evidence="2" id="KW-1133">Transmembrane helix</keyword>
<dbReference type="InterPro" id="IPR025339">
    <property type="entry name" value="DUF4245"/>
</dbReference>
<sequence>MSADPTPAPQGPSQGPSQGPPAKPPRGSLRVRDMLMALAVLLVVVAVGGGVRSCSFAPAGPTIDPGSAPTVDAPARLTEFARASEFPLRVPAVPRGWRSNSTDRSPVDGGGTAVRVGYLTPEGNYLRLVQSDGAEEALVATEAGGPLAGTGVTDAAGLRWVVYQAEGGEPFRVATAPDDPQVRWLVTGSGTDADFAALAQATVAGQVLPAGAEQN</sequence>
<gene>
    <name evidence="3" type="ORF">GCM10023215_52260</name>
</gene>